<feature type="region of interest" description="Disordered" evidence="1">
    <location>
        <begin position="149"/>
        <end position="209"/>
    </location>
</feature>
<dbReference type="RefSeq" id="XP_024732033.1">
    <property type="nucleotide sequence ID" value="XM_024885996.1"/>
</dbReference>
<evidence type="ECO:0000256" key="1">
    <source>
        <dbReference type="SAM" id="MobiDB-lite"/>
    </source>
</evidence>
<feature type="compositionally biased region" description="Basic and acidic residues" evidence="1">
    <location>
        <begin position="86"/>
        <end position="110"/>
    </location>
</feature>
<dbReference type="Proteomes" id="UP000235371">
    <property type="component" value="Unassembled WGS sequence"/>
</dbReference>
<dbReference type="InterPro" id="IPR024368">
    <property type="entry name" value="Ecl1/2/3"/>
</dbReference>
<dbReference type="InParanoid" id="A0A2J6SWG6"/>
<organism evidence="2 3">
    <name type="scientific">Hyaloscypha bicolor E</name>
    <dbReference type="NCBI Taxonomy" id="1095630"/>
    <lineage>
        <taxon>Eukaryota</taxon>
        <taxon>Fungi</taxon>
        <taxon>Dikarya</taxon>
        <taxon>Ascomycota</taxon>
        <taxon>Pezizomycotina</taxon>
        <taxon>Leotiomycetes</taxon>
        <taxon>Helotiales</taxon>
        <taxon>Hyaloscyphaceae</taxon>
        <taxon>Hyaloscypha</taxon>
        <taxon>Hyaloscypha bicolor</taxon>
    </lineage>
</organism>
<feature type="region of interest" description="Disordered" evidence="1">
    <location>
        <begin position="341"/>
        <end position="380"/>
    </location>
</feature>
<sequence>MSTLLSRPPPVRTHYAGSSPPPLSPRIHSEKEKRHHSRRKSGREFVVVTEKKPSSRPAPLPHRSTPQSVTKGGRGWSSSGRSSSRHRSERERDRDRDRERDEDHSGRDSGESFPQYCMTCEKQFLPANNTYLYCSEGCRLHDQAPPQPLRMNSYPASYTPSSPPLTPYTRQYTSGSAAATPSHEEGPDIIPRFSPTQSRPRSYFSSDPYPQSYQAPAYSASPPQAYANSGSSTALASLRELATALPRTGSSRREPESPPKSSASSINRTGSGVWNYIPFAGSKAATPTPSATPGNSYTNGSHTYTTSQSYGGGYYATNGYAGRSREDLYSYGKSHGTAAGGYGSTGGMGMDRPLPPRSGPSGYGHRPKSIDLVTPFSNHH</sequence>
<dbReference type="Pfam" id="PF12855">
    <property type="entry name" value="Ecl1"/>
    <property type="match status" value="1"/>
</dbReference>
<evidence type="ECO:0000313" key="2">
    <source>
        <dbReference type="EMBL" id="PMD55129.1"/>
    </source>
</evidence>
<evidence type="ECO:0000313" key="3">
    <source>
        <dbReference type="Proteomes" id="UP000235371"/>
    </source>
</evidence>
<protein>
    <recommendedName>
        <fullName evidence="4">Life-span regulatory factor domain-containing protein</fullName>
    </recommendedName>
</protein>
<dbReference type="EMBL" id="KZ613856">
    <property type="protein sequence ID" value="PMD55129.1"/>
    <property type="molecule type" value="Genomic_DNA"/>
</dbReference>
<dbReference type="GeneID" id="36594073"/>
<feature type="region of interest" description="Disordered" evidence="1">
    <location>
        <begin position="1"/>
        <end position="115"/>
    </location>
</feature>
<feature type="compositionally biased region" description="Polar residues" evidence="1">
    <location>
        <begin position="194"/>
        <end position="205"/>
    </location>
</feature>
<gene>
    <name evidence="2" type="ORF">K444DRAFT_655232</name>
</gene>
<dbReference type="OrthoDB" id="3599883at2759"/>
<evidence type="ECO:0008006" key="4">
    <source>
        <dbReference type="Google" id="ProtNLM"/>
    </source>
</evidence>
<proteinExistence type="predicted"/>
<accession>A0A2J6SWG6</accession>
<keyword evidence="3" id="KW-1185">Reference proteome</keyword>
<dbReference type="AlphaFoldDB" id="A0A2J6SWG6"/>
<feature type="region of interest" description="Disordered" evidence="1">
    <location>
        <begin position="245"/>
        <end position="269"/>
    </location>
</feature>
<reference evidence="2 3" key="1">
    <citation type="submission" date="2016-04" db="EMBL/GenBank/DDBJ databases">
        <title>A degradative enzymes factory behind the ericoid mycorrhizal symbiosis.</title>
        <authorList>
            <consortium name="DOE Joint Genome Institute"/>
            <person name="Martino E."/>
            <person name="Morin E."/>
            <person name="Grelet G."/>
            <person name="Kuo A."/>
            <person name="Kohler A."/>
            <person name="Daghino S."/>
            <person name="Barry K."/>
            <person name="Choi C."/>
            <person name="Cichocki N."/>
            <person name="Clum A."/>
            <person name="Copeland A."/>
            <person name="Hainaut M."/>
            <person name="Haridas S."/>
            <person name="Labutti K."/>
            <person name="Lindquist E."/>
            <person name="Lipzen A."/>
            <person name="Khouja H.-R."/>
            <person name="Murat C."/>
            <person name="Ohm R."/>
            <person name="Olson A."/>
            <person name="Spatafora J."/>
            <person name="Veneault-Fourrey C."/>
            <person name="Henrissat B."/>
            <person name="Grigoriev I."/>
            <person name="Martin F."/>
            <person name="Perotto S."/>
        </authorList>
    </citation>
    <scope>NUCLEOTIDE SEQUENCE [LARGE SCALE GENOMIC DNA]</scope>
    <source>
        <strain evidence="2 3">E</strain>
    </source>
</reference>
<name>A0A2J6SWG6_9HELO</name>
<feature type="compositionally biased region" description="Polar residues" evidence="1">
    <location>
        <begin position="170"/>
        <end position="179"/>
    </location>
</feature>